<dbReference type="EC" id="2.7.1.137" evidence="1"/>
<comment type="similarity">
    <text evidence="6 7">Belongs to the PI3/PI4-kinase family.</text>
</comment>
<dbReference type="PANTHER" id="PTHR10048">
    <property type="entry name" value="PHOSPHATIDYLINOSITOL KINASE"/>
    <property type="match status" value="1"/>
</dbReference>
<dbReference type="InterPro" id="IPR042236">
    <property type="entry name" value="PI3K_accessory_sf"/>
</dbReference>
<feature type="domain" description="C2 PI3K-type" evidence="11">
    <location>
        <begin position="17"/>
        <end position="178"/>
    </location>
</feature>
<dbReference type="Proteomes" id="UP001244341">
    <property type="component" value="Chromosome 4b"/>
</dbReference>
<protein>
    <recommendedName>
        <fullName evidence="1">phosphatidylinositol 3-kinase</fullName>
        <ecNumber evidence="1">2.7.1.137</ecNumber>
    </recommendedName>
</protein>
<dbReference type="EMBL" id="CP126211">
    <property type="protein sequence ID" value="WIA13012.1"/>
    <property type="molecule type" value="Genomic_DNA"/>
</dbReference>
<evidence type="ECO:0000256" key="7">
    <source>
        <dbReference type="PROSITE-ProRule" id="PRU00880"/>
    </source>
</evidence>
<dbReference type="PROSITE" id="PS00916">
    <property type="entry name" value="PI3_4_KINASE_2"/>
    <property type="match status" value="1"/>
</dbReference>
<accession>A0ABY8TV70</accession>
<feature type="domain" description="PI3K/PI4K catalytic" evidence="9">
    <location>
        <begin position="585"/>
        <end position="850"/>
    </location>
</feature>
<dbReference type="Pfam" id="PF00454">
    <property type="entry name" value="PI3_PI4_kinase"/>
    <property type="match status" value="1"/>
</dbReference>
<keyword evidence="3 6" id="KW-0547">Nucleotide-binding</keyword>
<evidence type="ECO:0000256" key="1">
    <source>
        <dbReference type="ARBA" id="ARBA00012073"/>
    </source>
</evidence>
<dbReference type="SMART" id="SM00142">
    <property type="entry name" value="PI3K_C2"/>
    <property type="match status" value="1"/>
</dbReference>
<feature type="compositionally biased region" description="Low complexity" evidence="8">
    <location>
        <begin position="581"/>
        <end position="603"/>
    </location>
</feature>
<dbReference type="InterPro" id="IPR036940">
    <property type="entry name" value="PI3/4_kinase_cat_sf"/>
</dbReference>
<organism evidence="12 13">
    <name type="scientific">Tetradesmus obliquus</name>
    <name type="common">Green alga</name>
    <name type="synonym">Acutodesmus obliquus</name>
    <dbReference type="NCBI Taxonomy" id="3088"/>
    <lineage>
        <taxon>Eukaryota</taxon>
        <taxon>Viridiplantae</taxon>
        <taxon>Chlorophyta</taxon>
        <taxon>core chlorophytes</taxon>
        <taxon>Chlorophyceae</taxon>
        <taxon>CS clade</taxon>
        <taxon>Sphaeropleales</taxon>
        <taxon>Scenedesmaceae</taxon>
        <taxon>Tetradesmus</taxon>
    </lineage>
</organism>
<dbReference type="PANTHER" id="PTHR10048:SF7">
    <property type="entry name" value="PHOSPHATIDYLINOSITOL 3-KINASE CATALYTIC SUBUNIT TYPE 3"/>
    <property type="match status" value="1"/>
</dbReference>
<dbReference type="InterPro" id="IPR011009">
    <property type="entry name" value="Kinase-like_dom_sf"/>
</dbReference>
<proteinExistence type="inferred from homology"/>
<keyword evidence="4 6" id="KW-0418">Kinase</keyword>
<keyword evidence="5 6" id="KW-0067">ATP-binding</keyword>
<dbReference type="CDD" id="cd00896">
    <property type="entry name" value="PI3Kc_III"/>
    <property type="match status" value="1"/>
</dbReference>
<dbReference type="InterPro" id="IPR001263">
    <property type="entry name" value="PI3K_accessory_dom"/>
</dbReference>
<dbReference type="InterPro" id="IPR002420">
    <property type="entry name" value="PI3K-type_C2_dom"/>
</dbReference>
<dbReference type="PROSITE" id="PS51547">
    <property type="entry name" value="C2_PI3K"/>
    <property type="match status" value="1"/>
</dbReference>
<gene>
    <name evidence="12" type="ORF">OEZ85_006622</name>
</gene>
<feature type="domain" description="PIK helical" evidence="10">
    <location>
        <begin position="251"/>
        <end position="426"/>
    </location>
</feature>
<evidence type="ECO:0000256" key="2">
    <source>
        <dbReference type="ARBA" id="ARBA00022679"/>
    </source>
</evidence>
<evidence type="ECO:0000259" key="9">
    <source>
        <dbReference type="PROSITE" id="PS50290"/>
    </source>
</evidence>
<dbReference type="Gene3D" id="1.25.40.70">
    <property type="entry name" value="Phosphatidylinositol 3-kinase, accessory domain (PIK)"/>
    <property type="match status" value="1"/>
</dbReference>
<sequence length="865" mass="95835">MGSKGKPEWRFYLSCDVDLQVKVRVCSLYGCLPGVRRKHDLQEAAQPTAAFAVAQLVAGGEVLGLEAKTTYAETMLEGCNWSEWLTFCVKYRDLPPDAYLCLSLYELCEGRAMALVGCSSMPLFSKKGRLKTGQQRLQVWEGAALDPSQPQLLLGKPSLSQRSQVGHLEHLVKLYSRGDVPRCDWLDMLAFKEVQRMRSAELQEGVQQQGPWGPGSGSDIIRIHDPEVGWENPAELKAAKLARSVTRGVIDRELKPNSEERRRIAAVLRLPPNKPLQAEAKALLWRFRFSLVSEKRALTKFLKCVDWSDAQEAQQAFELMQQWAPIEVADALELLSPDFKNDEVRAHAVATLQAKEDDELLYYLLQLVQALRFEAFDDSRLARFLVARAAANPAFAIFLHWYLFTEWEDPEFGGRASAVHSGLVNALAGAGRVGEAVWLAIRRQTDMMSQLAYISKELKMSRFKATRATERMREMVAESGPCSELAALRVPLPLQPSTLLEGLLPQDCTCFKSAQLPIKLVFKAAQQPIDWTSPAPLAGSVHAATAAAAAAAATPLAAAGGNWPDAAAAAASGTQLGSQAAAAAGGEASPLSGSEQQQQQQQQRPAAGRCVVIYKKGDDLRQDQFVLQMISLMDNLLKRENLDLRLTPYTVLPTGSDDGLVQFVPSAPLSRILAEHRTIHKFLAQTQADPQGPFGLKAEALETFVRSCAGYCVMTYILGVGDRHLDNLMLAPDGRLFHIDFGYILGNDPKPFPPPMKLCREMIEAMGGQDSSYYVQFRMFSCEAYNILRKSADLILSLFHLMAGASIEAIRNNPENAMLKLQEKLRLDFDDEQAIEQMQALINESATALMPQIVETTHRWAQYWR</sequence>
<dbReference type="InterPro" id="IPR016024">
    <property type="entry name" value="ARM-type_fold"/>
</dbReference>
<dbReference type="SMART" id="SM00146">
    <property type="entry name" value="PI3Kc"/>
    <property type="match status" value="1"/>
</dbReference>
<keyword evidence="13" id="KW-1185">Reference proteome</keyword>
<dbReference type="SMART" id="SM00145">
    <property type="entry name" value="PI3Ka"/>
    <property type="match status" value="1"/>
</dbReference>
<dbReference type="InterPro" id="IPR035892">
    <property type="entry name" value="C2_domain_sf"/>
</dbReference>
<evidence type="ECO:0000256" key="5">
    <source>
        <dbReference type="ARBA" id="ARBA00022840"/>
    </source>
</evidence>
<dbReference type="InterPro" id="IPR008290">
    <property type="entry name" value="PI3K_Vps34"/>
</dbReference>
<evidence type="ECO:0000256" key="8">
    <source>
        <dbReference type="SAM" id="MobiDB-lite"/>
    </source>
</evidence>
<dbReference type="PROSITE" id="PS50290">
    <property type="entry name" value="PI3_4_KINASE_3"/>
    <property type="match status" value="1"/>
</dbReference>
<dbReference type="Pfam" id="PF00792">
    <property type="entry name" value="PI3K_C2"/>
    <property type="match status" value="1"/>
</dbReference>
<evidence type="ECO:0000259" key="11">
    <source>
        <dbReference type="PROSITE" id="PS51547"/>
    </source>
</evidence>
<evidence type="ECO:0000256" key="6">
    <source>
        <dbReference type="PIRNR" id="PIRNR000587"/>
    </source>
</evidence>
<dbReference type="InterPro" id="IPR000403">
    <property type="entry name" value="PI3/4_kinase_cat_dom"/>
</dbReference>
<evidence type="ECO:0000256" key="4">
    <source>
        <dbReference type="ARBA" id="ARBA00022777"/>
    </source>
</evidence>
<feature type="region of interest" description="Disordered" evidence="8">
    <location>
        <begin position="581"/>
        <end position="605"/>
    </location>
</feature>
<keyword evidence="2 6" id="KW-0808">Transferase</keyword>
<dbReference type="SUPFAM" id="SSF56112">
    <property type="entry name" value="Protein kinase-like (PK-like)"/>
    <property type="match status" value="1"/>
</dbReference>
<evidence type="ECO:0000259" key="10">
    <source>
        <dbReference type="PROSITE" id="PS51545"/>
    </source>
</evidence>
<name>A0ABY8TV70_TETOB</name>
<dbReference type="InterPro" id="IPR057756">
    <property type="entry name" value="PI3-kinase_type3/VPS34_cat"/>
</dbReference>
<dbReference type="Gene3D" id="3.30.1010.10">
    <property type="entry name" value="Phosphatidylinositol 3-kinase Catalytic Subunit, Chain A, domain 4"/>
    <property type="match status" value="1"/>
</dbReference>
<evidence type="ECO:0000256" key="3">
    <source>
        <dbReference type="ARBA" id="ARBA00022741"/>
    </source>
</evidence>
<dbReference type="SUPFAM" id="SSF48371">
    <property type="entry name" value="ARM repeat"/>
    <property type="match status" value="1"/>
</dbReference>
<dbReference type="PIRSF" id="PIRSF000587">
    <property type="entry name" value="PI3K_Vps34"/>
    <property type="match status" value="1"/>
</dbReference>
<dbReference type="Gene3D" id="2.60.40.150">
    <property type="entry name" value="C2 domain"/>
    <property type="match status" value="1"/>
</dbReference>
<dbReference type="CDD" id="cd00870">
    <property type="entry name" value="PI3Ka_III"/>
    <property type="match status" value="1"/>
</dbReference>
<dbReference type="InterPro" id="IPR015433">
    <property type="entry name" value="PI3/4_kinase"/>
</dbReference>
<dbReference type="SUPFAM" id="SSF49562">
    <property type="entry name" value="C2 domain (Calcium/lipid-binding domain, CaLB)"/>
    <property type="match status" value="1"/>
</dbReference>
<dbReference type="PROSITE" id="PS51545">
    <property type="entry name" value="PIK_HELICAL"/>
    <property type="match status" value="1"/>
</dbReference>
<dbReference type="Pfam" id="PF00613">
    <property type="entry name" value="PI3Ka"/>
    <property type="match status" value="1"/>
</dbReference>
<reference evidence="12 13" key="1">
    <citation type="submission" date="2023-05" db="EMBL/GenBank/DDBJ databases">
        <title>A 100% complete, gapless, phased diploid assembly of the Scenedesmus obliquus UTEX 3031 genome.</title>
        <authorList>
            <person name="Biondi T.C."/>
            <person name="Hanschen E.R."/>
            <person name="Kwon T."/>
            <person name="Eng W."/>
            <person name="Kruse C.P.S."/>
            <person name="Koehler S.I."/>
            <person name="Kunde Y."/>
            <person name="Gleasner C.D."/>
            <person name="You Mak K.T."/>
            <person name="Polle J."/>
            <person name="Hovde B.T."/>
            <person name="Starkenburg S.R."/>
        </authorList>
    </citation>
    <scope>NUCLEOTIDE SEQUENCE [LARGE SCALE GENOMIC DNA]</scope>
    <source>
        <strain evidence="12 13">DOE0152z</strain>
    </source>
</reference>
<dbReference type="InterPro" id="IPR018936">
    <property type="entry name" value="PI3/4_kinase_CS"/>
</dbReference>
<dbReference type="Gene3D" id="1.10.1070.11">
    <property type="entry name" value="Phosphatidylinositol 3-/4-kinase, catalytic domain"/>
    <property type="match status" value="1"/>
</dbReference>
<evidence type="ECO:0000313" key="13">
    <source>
        <dbReference type="Proteomes" id="UP001244341"/>
    </source>
</evidence>
<evidence type="ECO:0000313" key="12">
    <source>
        <dbReference type="EMBL" id="WIA13012.1"/>
    </source>
</evidence>